<protein>
    <submittedName>
        <fullName evidence="3">LPS export ABC transporter periplasmic protein LptC</fullName>
    </submittedName>
</protein>
<dbReference type="InterPro" id="IPR010664">
    <property type="entry name" value="LipoPS_assembly_LptC-rel"/>
</dbReference>
<evidence type="ECO:0000256" key="1">
    <source>
        <dbReference type="SAM" id="MobiDB-lite"/>
    </source>
</evidence>
<feature type="transmembrane region" description="Helical" evidence="2">
    <location>
        <begin position="30"/>
        <end position="51"/>
    </location>
</feature>
<gene>
    <name evidence="3" type="ORF">DD559_01700</name>
</gene>
<keyword evidence="4" id="KW-1185">Reference proteome</keyword>
<organism evidence="3 4">
    <name type="scientific">Sphingomonas pokkalii</name>
    <dbReference type="NCBI Taxonomy" id="2175090"/>
    <lineage>
        <taxon>Bacteria</taxon>
        <taxon>Pseudomonadati</taxon>
        <taxon>Pseudomonadota</taxon>
        <taxon>Alphaproteobacteria</taxon>
        <taxon>Sphingomonadales</taxon>
        <taxon>Sphingomonadaceae</taxon>
        <taxon>Sphingomonas</taxon>
    </lineage>
</organism>
<dbReference type="AlphaFoldDB" id="A0A2U0SA08"/>
<evidence type="ECO:0000313" key="4">
    <source>
        <dbReference type="Proteomes" id="UP000245890"/>
    </source>
</evidence>
<keyword evidence="2" id="KW-1133">Transmembrane helix</keyword>
<dbReference type="Pfam" id="PF06835">
    <property type="entry name" value="LptC"/>
    <property type="match status" value="1"/>
</dbReference>
<accession>A0A2U0SA08</accession>
<evidence type="ECO:0000313" key="3">
    <source>
        <dbReference type="EMBL" id="PVX28213.1"/>
    </source>
</evidence>
<keyword evidence="2" id="KW-0812">Transmembrane</keyword>
<dbReference type="Gene3D" id="2.60.450.10">
    <property type="entry name" value="Lipopolysaccharide (LPS) transport protein A like domain"/>
    <property type="match status" value="1"/>
</dbReference>
<keyword evidence="2" id="KW-0472">Membrane</keyword>
<dbReference type="RefSeq" id="WP_116467666.1">
    <property type="nucleotide sequence ID" value="NZ_QENQ01000001.1"/>
</dbReference>
<feature type="region of interest" description="Disordered" evidence="1">
    <location>
        <begin position="1"/>
        <end position="20"/>
    </location>
</feature>
<reference evidence="3 4" key="1">
    <citation type="submission" date="2018-05" db="EMBL/GenBank/DDBJ databases">
        <title>Description of Sphingomonas pokkalii sp nov, isolated from the rhizosphere of saline tolerant pokkali rice and its draft genome analysis.</title>
        <authorList>
            <person name="Menon R."/>
            <person name="Kumari S."/>
            <person name="Rameshkumar N."/>
        </authorList>
    </citation>
    <scope>NUCLEOTIDE SEQUENCE [LARGE SCALE GENOMIC DNA]</scope>
    <source>
        <strain evidence="3 4">L3B27</strain>
    </source>
</reference>
<evidence type="ECO:0000256" key="2">
    <source>
        <dbReference type="SAM" id="Phobius"/>
    </source>
</evidence>
<name>A0A2U0SA08_9SPHN</name>
<dbReference type="Proteomes" id="UP000245890">
    <property type="component" value="Unassembled WGS sequence"/>
</dbReference>
<dbReference type="EMBL" id="QENQ01000001">
    <property type="protein sequence ID" value="PVX28213.1"/>
    <property type="molecule type" value="Genomic_DNA"/>
</dbReference>
<dbReference type="OrthoDB" id="7423492at2"/>
<proteinExistence type="predicted"/>
<sequence>MSELANRLRSQSRSWAHPGSSHDRAVRTALVVLPITIGALFAFLVTAPLFMGGDVSFVLDKNKVAMSPERLRIDSADYRGDDAKGQRFELHAGSAIQKSSAEPVVQLRDLRAQLQLPEGPAMLVANRGRYNLNSDQVAIDGPIRFRTSDGYTLNTNDATIDLKTRMLASGGAVTGNTPTGTFSANRLTADLDRRVISLEGNARLRMVPKQTKRP</sequence>
<comment type="caution">
    <text evidence="3">The sequence shown here is derived from an EMBL/GenBank/DDBJ whole genome shotgun (WGS) entry which is preliminary data.</text>
</comment>